<evidence type="ECO:0000313" key="7">
    <source>
        <dbReference type="EMBL" id="CAF4256149.1"/>
    </source>
</evidence>
<dbReference type="Pfam" id="PF00343">
    <property type="entry name" value="Phosphorylase"/>
    <property type="match status" value="1"/>
</dbReference>
<reference evidence="6" key="1">
    <citation type="submission" date="2021-02" db="EMBL/GenBank/DDBJ databases">
        <authorList>
            <person name="Nowell W R."/>
        </authorList>
    </citation>
    <scope>NUCLEOTIDE SEQUENCE</scope>
</reference>
<dbReference type="Proteomes" id="UP000677228">
    <property type="component" value="Unassembled WGS sequence"/>
</dbReference>
<dbReference type="InterPro" id="IPR000811">
    <property type="entry name" value="Glyco_trans_35"/>
</dbReference>
<comment type="function">
    <text evidence="3 5">Allosteric enzyme that catalyzes the rate-limiting step in glycogen catabolism, the phosphorolytic cleavage of glycogen to produce glucose-1-phosphate, and plays a central role in maintaining cellular and organismal glucose homeostasis.</text>
</comment>
<dbReference type="AlphaFoldDB" id="A0A8S2FIA1"/>
<gene>
    <name evidence="6" type="ORF">OVA965_LOCUS35333</name>
    <name evidence="7" type="ORF">TMI583_LOCUS36294</name>
</gene>
<dbReference type="Proteomes" id="UP000682733">
    <property type="component" value="Unassembled WGS sequence"/>
</dbReference>
<evidence type="ECO:0000256" key="5">
    <source>
        <dbReference type="RuleBase" id="RU000587"/>
    </source>
</evidence>
<dbReference type="EC" id="2.4.1.1" evidence="5"/>
<dbReference type="GO" id="GO:0030170">
    <property type="term" value="F:pyridoxal phosphate binding"/>
    <property type="evidence" value="ECO:0007669"/>
    <property type="project" value="TreeGrafter"/>
</dbReference>
<keyword evidence="5" id="KW-0328">Glycosyltransferase</keyword>
<evidence type="ECO:0000256" key="3">
    <source>
        <dbReference type="ARBA" id="ARBA00037413"/>
    </source>
</evidence>
<dbReference type="SUPFAM" id="SSF53756">
    <property type="entry name" value="UDP-Glycosyltransferase/glycogen phosphorylase"/>
    <property type="match status" value="1"/>
</dbReference>
<sequence>MASIHLHDDKRDFMFLLTILELMRLLIDQEHLSWNDAWSITTKVVNIKQYNSRFTMPSSYIKLLTLVLPRNAEIMNEINVSYYWEENILPLKQQLFHIGISHYRWLLKINPDLSDVIAK</sequence>
<evidence type="ECO:0000256" key="2">
    <source>
        <dbReference type="ARBA" id="ARBA00036074"/>
    </source>
</evidence>
<keyword evidence="5" id="KW-0119">Carbohydrate metabolism</keyword>
<dbReference type="PANTHER" id="PTHR11468">
    <property type="entry name" value="GLYCOGEN PHOSPHORYLASE"/>
    <property type="match status" value="1"/>
</dbReference>
<dbReference type="EMBL" id="CAJNOK010030698">
    <property type="protein sequence ID" value="CAF1463146.1"/>
    <property type="molecule type" value="Genomic_DNA"/>
</dbReference>
<evidence type="ECO:0000256" key="4">
    <source>
        <dbReference type="ARBA" id="ARBA00046783"/>
    </source>
</evidence>
<comment type="subunit">
    <text evidence="4">Homodimer; enzymatically active. Interacts with PPP1R3B; recruits the phosphatase PP1 which dephosphorylates and inactivates PYGL/glycogen phosphorylase.</text>
</comment>
<evidence type="ECO:0000313" key="8">
    <source>
        <dbReference type="Proteomes" id="UP000677228"/>
    </source>
</evidence>
<dbReference type="Gene3D" id="3.40.50.2000">
    <property type="entry name" value="Glycogen Phosphorylase B"/>
    <property type="match status" value="1"/>
</dbReference>
<comment type="similarity">
    <text evidence="1 5">Belongs to the glycogen phosphorylase family.</text>
</comment>
<feature type="non-terminal residue" evidence="6">
    <location>
        <position position="1"/>
    </location>
</feature>
<dbReference type="EMBL" id="CAJOBA010052566">
    <property type="protein sequence ID" value="CAF4256149.1"/>
    <property type="molecule type" value="Genomic_DNA"/>
</dbReference>
<keyword evidence="5" id="KW-0808">Transferase</keyword>
<comment type="caution">
    <text evidence="6">The sequence shown here is derived from an EMBL/GenBank/DDBJ whole genome shotgun (WGS) entry which is preliminary data.</text>
</comment>
<comment type="cofactor">
    <cofactor evidence="5">
        <name>pyridoxal 5'-phosphate</name>
        <dbReference type="ChEBI" id="CHEBI:597326"/>
    </cofactor>
</comment>
<dbReference type="GO" id="GO:0005980">
    <property type="term" value="P:glycogen catabolic process"/>
    <property type="evidence" value="ECO:0007669"/>
    <property type="project" value="TreeGrafter"/>
</dbReference>
<organism evidence="6 8">
    <name type="scientific">Didymodactylos carnosus</name>
    <dbReference type="NCBI Taxonomy" id="1234261"/>
    <lineage>
        <taxon>Eukaryota</taxon>
        <taxon>Metazoa</taxon>
        <taxon>Spiralia</taxon>
        <taxon>Gnathifera</taxon>
        <taxon>Rotifera</taxon>
        <taxon>Eurotatoria</taxon>
        <taxon>Bdelloidea</taxon>
        <taxon>Philodinida</taxon>
        <taxon>Philodinidae</taxon>
        <taxon>Didymodactylos</taxon>
    </lineage>
</organism>
<evidence type="ECO:0000256" key="1">
    <source>
        <dbReference type="ARBA" id="ARBA00006047"/>
    </source>
</evidence>
<dbReference type="GO" id="GO:0005737">
    <property type="term" value="C:cytoplasm"/>
    <property type="evidence" value="ECO:0007669"/>
    <property type="project" value="TreeGrafter"/>
</dbReference>
<dbReference type="GO" id="GO:0008184">
    <property type="term" value="F:glycogen phosphorylase activity"/>
    <property type="evidence" value="ECO:0007669"/>
    <property type="project" value="InterPro"/>
</dbReference>
<accession>A0A8S2FIA1</accession>
<evidence type="ECO:0000313" key="6">
    <source>
        <dbReference type="EMBL" id="CAF1463146.1"/>
    </source>
</evidence>
<comment type="catalytic activity">
    <reaction evidence="2">
        <text>[(1-&gt;4)-alpha-D-glucosyl](n) + phosphate = [(1-&gt;4)-alpha-D-glucosyl](n-1) + alpha-D-glucose 1-phosphate</text>
        <dbReference type="Rhea" id="RHEA:41732"/>
        <dbReference type="Rhea" id="RHEA-COMP:9584"/>
        <dbReference type="Rhea" id="RHEA-COMP:9586"/>
        <dbReference type="ChEBI" id="CHEBI:15444"/>
        <dbReference type="ChEBI" id="CHEBI:43474"/>
        <dbReference type="ChEBI" id="CHEBI:58601"/>
        <dbReference type="EC" id="2.4.1.1"/>
    </reaction>
    <physiologicalReaction direction="left-to-right" evidence="2">
        <dbReference type="Rhea" id="RHEA:41733"/>
    </physiologicalReaction>
</comment>
<dbReference type="PANTHER" id="PTHR11468:SF3">
    <property type="entry name" value="GLYCOGEN PHOSPHORYLASE, LIVER FORM"/>
    <property type="match status" value="1"/>
</dbReference>
<protein>
    <recommendedName>
        <fullName evidence="5">Alpha-1,4 glucan phosphorylase</fullName>
        <ecNumber evidence="5">2.4.1.1</ecNumber>
    </recommendedName>
</protein>
<proteinExistence type="inferred from homology"/>
<name>A0A8S2FIA1_9BILA</name>
<keyword evidence="5" id="KW-0663">Pyridoxal phosphate</keyword>